<gene>
    <name evidence="2" type="ORF">CLUP02_00679</name>
</gene>
<dbReference type="Proteomes" id="UP000830671">
    <property type="component" value="Chromosome 1"/>
</dbReference>
<reference evidence="2" key="1">
    <citation type="journal article" date="2021" name="Mol. Plant Microbe Interact.">
        <title>Complete Genome Sequence of the Plant-Pathogenic Fungus Colletotrichum lupini.</title>
        <authorList>
            <person name="Baroncelli R."/>
            <person name="Pensec F."/>
            <person name="Da Lio D."/>
            <person name="Boufleur T."/>
            <person name="Vicente I."/>
            <person name="Sarrocco S."/>
            <person name="Picot A."/>
            <person name="Baraldi E."/>
            <person name="Sukno S."/>
            <person name="Thon M."/>
            <person name="Le Floch G."/>
        </authorList>
    </citation>
    <scope>NUCLEOTIDE SEQUENCE</scope>
    <source>
        <strain evidence="2">IMI 504893</strain>
    </source>
</reference>
<protein>
    <submittedName>
        <fullName evidence="2">Uncharacterized protein</fullName>
    </submittedName>
</protein>
<feature type="region of interest" description="Disordered" evidence="1">
    <location>
        <begin position="251"/>
        <end position="301"/>
    </location>
</feature>
<dbReference type="GeneID" id="73334736"/>
<organism evidence="2 3">
    <name type="scientific">Colletotrichum lupini</name>
    <dbReference type="NCBI Taxonomy" id="145971"/>
    <lineage>
        <taxon>Eukaryota</taxon>
        <taxon>Fungi</taxon>
        <taxon>Dikarya</taxon>
        <taxon>Ascomycota</taxon>
        <taxon>Pezizomycotina</taxon>
        <taxon>Sordariomycetes</taxon>
        <taxon>Hypocreomycetidae</taxon>
        <taxon>Glomerellales</taxon>
        <taxon>Glomerellaceae</taxon>
        <taxon>Colletotrichum</taxon>
        <taxon>Colletotrichum acutatum species complex</taxon>
    </lineage>
</organism>
<proteinExistence type="predicted"/>
<feature type="compositionally biased region" description="Polar residues" evidence="1">
    <location>
        <begin position="251"/>
        <end position="272"/>
    </location>
</feature>
<evidence type="ECO:0000313" key="3">
    <source>
        <dbReference type="Proteomes" id="UP000830671"/>
    </source>
</evidence>
<dbReference type="KEGG" id="clup:CLUP02_00679"/>
<name>A0A9Q8W8Z8_9PEZI</name>
<accession>A0A9Q8W8Z8</accession>
<keyword evidence="3" id="KW-1185">Reference proteome</keyword>
<dbReference type="RefSeq" id="XP_049135683.1">
    <property type="nucleotide sequence ID" value="XM_049279726.1"/>
</dbReference>
<sequence>MCTAYLGYGGNWGEQWGKMAASRRENFPCVTRRAIDDQASYLTPIDFVEGLSLSLKTSQLNDIELCFLCASHCTAVSSQSAEPLRCGAVTRMGWHMCKALKRQKLGRANTPQTVLGSLLQITVRKQDAQCNLASKQSTLPHMDSPGYGSQDQVSCRFPKCRHGGEGRYLGRRSGLQVQRVAQMWERSGDLSKWEAEHHTCVASRKGQDVRYVQPYTSLPCPCGTLFWADYQDAAKPKRICRNRGLRDFSSRSMASNDDTAFQGPNTTTTGEPRQTDRPGMDRGHPWIRVWQSSSSSSSSSALGLSRVRLMERAPRSPYPFPLFIAAYDNAGGQHIRVHYNNKSGYNRPTRMVTPGGRRLKFFSPCNCSGTLTTRISHQATADNMPHFQRGLLALISEVKEWTSTYKLCKIKQLDSQRSATARPFFSIVQHSKASGSQQAFGPPNFAASHELRRWGTYPAVVANRPIKLLSGNGPFKLFPPMLGVASFSQGHGVRDGGFPGQVACTAGCDTYRSNLTHLNLHLVLQRDESAYLCKQQHSAALAFLAIQPERLPLLNSALRPMPLNARCDGHPVPSRDIFNNSRTWNLTDTFSTSQIYQTCSFCKLPAAIIPPYCNTLGNRRQHHSSRYHLPPFTQVNPSNRVLLINTIPRKIRVSVPGGCRRLFDGYESIELRLTYRSARPCRISPNMGKLATGAVCTYRGSMAAQPCCDAGRRTSMTASVLQSKELEGPQGPPGPETATLSGSETAICFTVRSQDTRTIWFTILSPSTPYTLREGYPLFTARRLLTGTPMHTDPTDTRLTELPCAELKPEEWIANQKRYREWGGSRQMVFSYSVTLAVPADPLPLIAFAPTSDLLAFASLAIAGIDGFSVRGALSPKTSSRWRWSLGSEPCRSVFGLAVEEAGGSIMYKAVGGLGHFAFQTQDIPNRLAVSSPGCQPRCHAKGGGPAPRKVRRYCNLSPRFKHGLPGFFHHPSLPGLTTGDARAYLKPGCLVLSLGRMTEPVGQPGRLEPGENSRSAGQSSPFNIVLRHAEPPTMSHFKPCYRIGQFDTSPIVDLGHLGARRISAPLPTITVLGNGPGYPLP</sequence>
<dbReference type="AlphaFoldDB" id="A0A9Q8W8Z8"/>
<dbReference type="EMBL" id="CP019471">
    <property type="protein sequence ID" value="UQC74032.1"/>
    <property type="molecule type" value="Genomic_DNA"/>
</dbReference>
<feature type="compositionally biased region" description="Basic and acidic residues" evidence="1">
    <location>
        <begin position="273"/>
        <end position="284"/>
    </location>
</feature>
<evidence type="ECO:0000313" key="2">
    <source>
        <dbReference type="EMBL" id="UQC74032.1"/>
    </source>
</evidence>
<evidence type="ECO:0000256" key="1">
    <source>
        <dbReference type="SAM" id="MobiDB-lite"/>
    </source>
</evidence>